<sequence length="238" mass="25617">MSMPSTPRSAQPSAPQSAHLDPWGAPPPPPPRKRPAALVAAVIGGALLLIVAILAAVVLSGKVFDTSFPRAEATLTVPHTVLDGRYELRRNDSATTGRAMARTWRLSLDAEAVHGVVASYRLKDADYDDVVVTGMYGRFRNTASLRARLLAERGSTSSTVKVVAPPRDLTPASSPVRVSCEYLSRSWTGGQALTYPACAWADGNTVARVAYMTTSYVDLKDAAEQTLRVRSDMLRPIR</sequence>
<name>A0A7W3NWP7_STRMR</name>
<keyword evidence="4" id="KW-1185">Reference proteome</keyword>
<keyword evidence="2" id="KW-1133">Transmembrane helix</keyword>
<dbReference type="GeneID" id="93978567"/>
<reference evidence="3 4" key="1">
    <citation type="submission" date="2020-08" db="EMBL/GenBank/DDBJ databases">
        <title>Sequencing the genomes of 1000 actinobacteria strains.</title>
        <authorList>
            <person name="Klenk H.-P."/>
        </authorList>
    </citation>
    <scope>NUCLEOTIDE SEQUENCE [LARGE SCALE GENOMIC DNA]</scope>
    <source>
        <strain evidence="3 4">DSM 41827</strain>
    </source>
</reference>
<evidence type="ECO:0000256" key="1">
    <source>
        <dbReference type="SAM" id="MobiDB-lite"/>
    </source>
</evidence>
<feature type="transmembrane region" description="Helical" evidence="2">
    <location>
        <begin position="36"/>
        <end position="60"/>
    </location>
</feature>
<dbReference type="RefSeq" id="WP_128793288.1">
    <property type="nucleotide sequence ID" value="NZ_BAAAHW010000020.1"/>
</dbReference>
<gene>
    <name evidence="3" type="ORF">HDA42_007299</name>
</gene>
<comment type="caution">
    <text evidence="3">The sequence shown here is derived from an EMBL/GenBank/DDBJ whole genome shotgun (WGS) entry which is preliminary data.</text>
</comment>
<dbReference type="EMBL" id="JACJIJ010000002">
    <property type="protein sequence ID" value="MBA9058121.1"/>
    <property type="molecule type" value="Genomic_DNA"/>
</dbReference>
<evidence type="ECO:0000313" key="4">
    <source>
        <dbReference type="Proteomes" id="UP000577386"/>
    </source>
</evidence>
<dbReference type="Proteomes" id="UP000577386">
    <property type="component" value="Unassembled WGS sequence"/>
</dbReference>
<keyword evidence="2" id="KW-0812">Transmembrane</keyword>
<proteinExistence type="predicted"/>
<protein>
    <submittedName>
        <fullName evidence="3">Uncharacterized protein</fullName>
    </submittedName>
</protein>
<dbReference type="AlphaFoldDB" id="A0A7W3NWP7"/>
<evidence type="ECO:0000256" key="2">
    <source>
        <dbReference type="SAM" id="Phobius"/>
    </source>
</evidence>
<keyword evidence="2" id="KW-0472">Membrane</keyword>
<accession>A0A7W3NWP7</accession>
<organism evidence="3 4">
    <name type="scientific">Streptomyces murinus</name>
    <dbReference type="NCBI Taxonomy" id="33900"/>
    <lineage>
        <taxon>Bacteria</taxon>
        <taxon>Bacillati</taxon>
        <taxon>Actinomycetota</taxon>
        <taxon>Actinomycetes</taxon>
        <taxon>Kitasatosporales</taxon>
        <taxon>Streptomycetaceae</taxon>
        <taxon>Streptomyces</taxon>
    </lineage>
</organism>
<feature type="compositionally biased region" description="Polar residues" evidence="1">
    <location>
        <begin position="1"/>
        <end position="16"/>
    </location>
</feature>
<feature type="region of interest" description="Disordered" evidence="1">
    <location>
        <begin position="1"/>
        <end position="34"/>
    </location>
</feature>
<evidence type="ECO:0000313" key="3">
    <source>
        <dbReference type="EMBL" id="MBA9058121.1"/>
    </source>
</evidence>